<keyword evidence="2" id="KW-1185">Reference proteome</keyword>
<evidence type="ECO:0000313" key="2">
    <source>
        <dbReference type="Proteomes" id="UP001165960"/>
    </source>
</evidence>
<organism evidence="1 2">
    <name type="scientific">Entomophthora muscae</name>
    <dbReference type="NCBI Taxonomy" id="34485"/>
    <lineage>
        <taxon>Eukaryota</taxon>
        <taxon>Fungi</taxon>
        <taxon>Fungi incertae sedis</taxon>
        <taxon>Zoopagomycota</taxon>
        <taxon>Entomophthoromycotina</taxon>
        <taxon>Entomophthoromycetes</taxon>
        <taxon>Entomophthorales</taxon>
        <taxon>Entomophthoraceae</taxon>
        <taxon>Entomophthora</taxon>
    </lineage>
</organism>
<reference evidence="1" key="1">
    <citation type="submission" date="2022-04" db="EMBL/GenBank/DDBJ databases">
        <title>Genome of the entomopathogenic fungus Entomophthora muscae.</title>
        <authorList>
            <person name="Elya C."/>
            <person name="Lovett B.R."/>
            <person name="Lee E."/>
            <person name="Macias A.M."/>
            <person name="Hajek A.E."/>
            <person name="De Bivort B.L."/>
            <person name="Kasson M.T."/>
            <person name="De Fine Licht H.H."/>
            <person name="Stajich J.E."/>
        </authorList>
    </citation>
    <scope>NUCLEOTIDE SEQUENCE</scope>
    <source>
        <strain evidence="1">Berkeley</strain>
    </source>
</reference>
<dbReference type="EMBL" id="QTSX02000135">
    <property type="protein sequence ID" value="KAJ9088276.1"/>
    <property type="molecule type" value="Genomic_DNA"/>
</dbReference>
<name>A0ACC2UNV7_9FUNG</name>
<evidence type="ECO:0000313" key="1">
    <source>
        <dbReference type="EMBL" id="KAJ9088276.1"/>
    </source>
</evidence>
<sequence>MIPVLVLLWKNSPEIWESLPSTVTSLHVTPQQLPYALDDLPGQACALLATIRSLTSDSKPLSIAVKVAPPSHVVTMAPLEPSSPKLTPLSGYQFLVGTLLYVGRGATSPNYSAHYRMGST</sequence>
<gene>
    <name evidence="1" type="ORF">DSO57_1024743</name>
</gene>
<protein>
    <submittedName>
        <fullName evidence="1">Uncharacterized protein</fullName>
    </submittedName>
</protein>
<comment type="caution">
    <text evidence="1">The sequence shown here is derived from an EMBL/GenBank/DDBJ whole genome shotgun (WGS) entry which is preliminary data.</text>
</comment>
<proteinExistence type="predicted"/>
<accession>A0ACC2UNV7</accession>
<dbReference type="Proteomes" id="UP001165960">
    <property type="component" value="Unassembled WGS sequence"/>
</dbReference>